<reference evidence="1" key="2">
    <citation type="journal article" date="2015" name="Fish Shellfish Immunol.">
        <title>Early steps in the European eel (Anguilla anguilla)-Vibrio vulnificus interaction in the gills: Role of the RtxA13 toxin.</title>
        <authorList>
            <person name="Callol A."/>
            <person name="Pajuelo D."/>
            <person name="Ebbesson L."/>
            <person name="Teles M."/>
            <person name="MacKenzie S."/>
            <person name="Amaro C."/>
        </authorList>
    </citation>
    <scope>NUCLEOTIDE SEQUENCE</scope>
</reference>
<reference evidence="1" key="1">
    <citation type="submission" date="2014-11" db="EMBL/GenBank/DDBJ databases">
        <authorList>
            <person name="Amaro Gonzalez C."/>
        </authorList>
    </citation>
    <scope>NUCLEOTIDE SEQUENCE</scope>
</reference>
<proteinExistence type="predicted"/>
<sequence length="9" mass="1038">MFVTEGRKA</sequence>
<organism evidence="1">
    <name type="scientific">Anguilla anguilla</name>
    <name type="common">European freshwater eel</name>
    <name type="synonym">Muraena anguilla</name>
    <dbReference type="NCBI Taxonomy" id="7936"/>
    <lineage>
        <taxon>Eukaryota</taxon>
        <taxon>Metazoa</taxon>
        <taxon>Chordata</taxon>
        <taxon>Craniata</taxon>
        <taxon>Vertebrata</taxon>
        <taxon>Euteleostomi</taxon>
        <taxon>Actinopterygii</taxon>
        <taxon>Neopterygii</taxon>
        <taxon>Teleostei</taxon>
        <taxon>Anguilliformes</taxon>
        <taxon>Anguillidae</taxon>
        <taxon>Anguilla</taxon>
    </lineage>
</organism>
<evidence type="ECO:0000313" key="1">
    <source>
        <dbReference type="EMBL" id="JAH61904.1"/>
    </source>
</evidence>
<name>A0A0E9U7M5_ANGAN</name>
<protein>
    <submittedName>
        <fullName evidence="1">Uncharacterized protein</fullName>
    </submittedName>
</protein>
<dbReference type="EMBL" id="GBXM01046673">
    <property type="protein sequence ID" value="JAH61904.1"/>
    <property type="molecule type" value="Transcribed_RNA"/>
</dbReference>
<accession>A0A0E9U7M5</accession>